<protein>
    <submittedName>
        <fullName evidence="2">Uncharacterized protein</fullName>
    </submittedName>
</protein>
<dbReference type="EMBL" id="LR746265">
    <property type="protein sequence ID" value="CAA7390970.1"/>
    <property type="molecule type" value="Genomic_DNA"/>
</dbReference>
<evidence type="ECO:0000313" key="2">
    <source>
        <dbReference type="EMBL" id="CAA7390970.1"/>
    </source>
</evidence>
<reference evidence="2" key="1">
    <citation type="submission" date="2020-02" db="EMBL/GenBank/DDBJ databases">
        <authorList>
            <person name="Scholz U."/>
            <person name="Mascher M."/>
            <person name="Fiebig A."/>
        </authorList>
    </citation>
    <scope>NUCLEOTIDE SEQUENCE</scope>
</reference>
<organism evidence="2 3">
    <name type="scientific">Spirodela intermedia</name>
    <name type="common">Intermediate duckweed</name>
    <dbReference type="NCBI Taxonomy" id="51605"/>
    <lineage>
        <taxon>Eukaryota</taxon>
        <taxon>Viridiplantae</taxon>
        <taxon>Streptophyta</taxon>
        <taxon>Embryophyta</taxon>
        <taxon>Tracheophyta</taxon>
        <taxon>Spermatophyta</taxon>
        <taxon>Magnoliopsida</taxon>
        <taxon>Liliopsida</taxon>
        <taxon>Araceae</taxon>
        <taxon>Lemnoideae</taxon>
        <taxon>Spirodela</taxon>
    </lineage>
</organism>
<evidence type="ECO:0000256" key="1">
    <source>
        <dbReference type="SAM" id="MobiDB-lite"/>
    </source>
</evidence>
<dbReference type="Proteomes" id="UP000663760">
    <property type="component" value="Chromosome 2"/>
</dbReference>
<name>A0A7I8K3E5_SPIIN</name>
<sequence>MQRQGVSRRSSPRSRAPLLLVVVVVFFFFVARSATPCRYREMPGEQPRRRTNVWNSWHVVETAPSPDSPADGDMYGVGASKRMVPQGPNPLHN</sequence>
<feature type="region of interest" description="Disordered" evidence="1">
    <location>
        <begin position="61"/>
        <end position="93"/>
    </location>
</feature>
<gene>
    <name evidence="2" type="ORF">SI8410_02002366</name>
</gene>
<evidence type="ECO:0000313" key="3">
    <source>
        <dbReference type="Proteomes" id="UP000663760"/>
    </source>
</evidence>
<proteinExistence type="predicted"/>
<keyword evidence="3" id="KW-1185">Reference proteome</keyword>
<dbReference type="OrthoDB" id="662527at2759"/>
<dbReference type="AlphaFoldDB" id="A0A7I8K3E5"/>
<accession>A0A7I8K3E5</accession>